<dbReference type="AlphaFoldDB" id="A0A8H3X4W0"/>
<evidence type="ECO:0000256" key="2">
    <source>
        <dbReference type="ARBA" id="ARBA00022679"/>
    </source>
</evidence>
<keyword evidence="4 9" id="KW-0418">Kinase</keyword>
<gene>
    <name evidence="9" type="ORF">F8M41_009484</name>
</gene>
<comment type="catalytic activity">
    <reaction evidence="6">
        <text>dCMP + ATP = dCDP + ADP</text>
        <dbReference type="Rhea" id="RHEA:25094"/>
        <dbReference type="ChEBI" id="CHEBI:30616"/>
        <dbReference type="ChEBI" id="CHEBI:57566"/>
        <dbReference type="ChEBI" id="CHEBI:58593"/>
        <dbReference type="ChEBI" id="CHEBI:456216"/>
        <dbReference type="EC" id="2.7.4.25"/>
    </reaction>
</comment>
<dbReference type="Gene3D" id="3.40.50.300">
    <property type="entry name" value="P-loop containing nucleotide triphosphate hydrolases"/>
    <property type="match status" value="1"/>
</dbReference>
<dbReference type="CDD" id="cd02020">
    <property type="entry name" value="CMPK"/>
    <property type="match status" value="1"/>
</dbReference>
<dbReference type="SUPFAM" id="SSF52540">
    <property type="entry name" value="P-loop containing nucleoside triphosphate hydrolases"/>
    <property type="match status" value="1"/>
</dbReference>
<evidence type="ECO:0000256" key="6">
    <source>
        <dbReference type="ARBA" id="ARBA00047615"/>
    </source>
</evidence>
<evidence type="ECO:0000259" key="8">
    <source>
        <dbReference type="Pfam" id="PF02224"/>
    </source>
</evidence>
<evidence type="ECO:0000256" key="3">
    <source>
        <dbReference type="ARBA" id="ARBA00022741"/>
    </source>
</evidence>
<comment type="catalytic activity">
    <reaction evidence="7">
        <text>CMP + ATP = CDP + ADP</text>
        <dbReference type="Rhea" id="RHEA:11600"/>
        <dbReference type="ChEBI" id="CHEBI:30616"/>
        <dbReference type="ChEBI" id="CHEBI:58069"/>
        <dbReference type="ChEBI" id="CHEBI:60377"/>
        <dbReference type="ChEBI" id="CHEBI:456216"/>
        <dbReference type="EC" id="2.7.4.25"/>
    </reaction>
</comment>
<dbReference type="Pfam" id="PF02224">
    <property type="entry name" value="Cytidylate_kin"/>
    <property type="match status" value="1"/>
</dbReference>
<dbReference type="OrthoDB" id="10263145at2759"/>
<dbReference type="InterPro" id="IPR011994">
    <property type="entry name" value="Cytidylate_kinase_dom"/>
</dbReference>
<dbReference type="GO" id="GO:0006139">
    <property type="term" value="P:nucleobase-containing compound metabolic process"/>
    <property type="evidence" value="ECO:0007669"/>
    <property type="project" value="InterPro"/>
</dbReference>
<dbReference type="Proteomes" id="UP000439903">
    <property type="component" value="Unassembled WGS sequence"/>
</dbReference>
<keyword evidence="3" id="KW-0547">Nucleotide-binding</keyword>
<dbReference type="InterPro" id="IPR027417">
    <property type="entry name" value="P-loop_NTPase"/>
</dbReference>
<comment type="caution">
    <text evidence="9">The sequence shown here is derived from an EMBL/GenBank/DDBJ whole genome shotgun (WGS) entry which is preliminary data.</text>
</comment>
<proteinExistence type="predicted"/>
<evidence type="ECO:0000256" key="4">
    <source>
        <dbReference type="ARBA" id="ARBA00022777"/>
    </source>
</evidence>
<evidence type="ECO:0000256" key="5">
    <source>
        <dbReference type="ARBA" id="ARBA00022840"/>
    </source>
</evidence>
<sequence>MNITIDGLCVVGKSVVGRRLAKQLGYIFIDSGLLYRYFSLTYFYLTNEQIQTKLITQKKEIIKNPLFYLKEFNIVYNLDKSTYILNRKRAAQLAKNNEIRKVINEIIKAFTSSKGFVVAGRDASINIIPDADIKIVLTADLTTHVARRYLENYDDYGKNIPYFDIKKDFLLHDLHSYKFIEDATKVLTLVINTTRMTIDQVSLLDQLEFYLCKLSVKSERASNRILFGHSFSFHNTNSHSANSATSLMGVGYPWYS</sequence>
<organism evidence="9 10">
    <name type="scientific">Gigaspora margarita</name>
    <dbReference type="NCBI Taxonomy" id="4874"/>
    <lineage>
        <taxon>Eukaryota</taxon>
        <taxon>Fungi</taxon>
        <taxon>Fungi incertae sedis</taxon>
        <taxon>Mucoromycota</taxon>
        <taxon>Glomeromycotina</taxon>
        <taxon>Glomeromycetes</taxon>
        <taxon>Diversisporales</taxon>
        <taxon>Gigasporaceae</taxon>
        <taxon>Gigaspora</taxon>
    </lineage>
</organism>
<keyword evidence="5" id="KW-0067">ATP-binding</keyword>
<dbReference type="EC" id="2.7.4.25" evidence="1"/>
<keyword evidence="10" id="KW-1185">Reference proteome</keyword>
<dbReference type="GO" id="GO:0036431">
    <property type="term" value="F:dCMP kinase activity"/>
    <property type="evidence" value="ECO:0007669"/>
    <property type="project" value="InterPro"/>
</dbReference>
<evidence type="ECO:0000256" key="7">
    <source>
        <dbReference type="ARBA" id="ARBA00048478"/>
    </source>
</evidence>
<dbReference type="EMBL" id="WTPW01002025">
    <property type="protein sequence ID" value="KAF0401194.1"/>
    <property type="molecule type" value="Genomic_DNA"/>
</dbReference>
<evidence type="ECO:0000313" key="10">
    <source>
        <dbReference type="Proteomes" id="UP000439903"/>
    </source>
</evidence>
<evidence type="ECO:0000313" key="9">
    <source>
        <dbReference type="EMBL" id="KAF0401194.1"/>
    </source>
</evidence>
<evidence type="ECO:0000256" key="1">
    <source>
        <dbReference type="ARBA" id="ARBA00012906"/>
    </source>
</evidence>
<keyword evidence="2" id="KW-0808">Transferase</keyword>
<dbReference type="GO" id="GO:0005524">
    <property type="term" value="F:ATP binding"/>
    <property type="evidence" value="ECO:0007669"/>
    <property type="project" value="UniProtKB-KW"/>
</dbReference>
<accession>A0A8H3X4W0</accession>
<feature type="domain" description="Cytidylate kinase" evidence="8">
    <location>
        <begin position="3"/>
        <end position="201"/>
    </location>
</feature>
<name>A0A8H3X4W0_GIGMA</name>
<protein>
    <recommendedName>
        <fullName evidence="1">(d)CMP kinase</fullName>
        <ecNumber evidence="1">2.7.4.25</ecNumber>
    </recommendedName>
</protein>
<reference evidence="9 10" key="1">
    <citation type="journal article" date="2019" name="Environ. Microbiol.">
        <title>At the nexus of three kingdoms: the genome of the mycorrhizal fungus Gigaspora margarita provides insights into plant, endobacterial and fungal interactions.</title>
        <authorList>
            <person name="Venice F."/>
            <person name="Ghignone S."/>
            <person name="Salvioli di Fossalunga A."/>
            <person name="Amselem J."/>
            <person name="Novero M."/>
            <person name="Xianan X."/>
            <person name="Sedzielewska Toro K."/>
            <person name="Morin E."/>
            <person name="Lipzen A."/>
            <person name="Grigoriev I.V."/>
            <person name="Henrissat B."/>
            <person name="Martin F.M."/>
            <person name="Bonfante P."/>
        </authorList>
    </citation>
    <scope>NUCLEOTIDE SEQUENCE [LARGE SCALE GENOMIC DNA]</scope>
    <source>
        <strain evidence="9 10">BEG34</strain>
    </source>
</reference>